<dbReference type="PANTHER" id="PTHR11706:SF33">
    <property type="entry name" value="NATURAL RESISTANCE-ASSOCIATED MACROPHAGE PROTEIN 2"/>
    <property type="match status" value="1"/>
</dbReference>
<dbReference type="PRINTS" id="PR00447">
    <property type="entry name" value="NATRESASSCMP"/>
</dbReference>
<keyword evidence="9" id="KW-1185">Reference proteome</keyword>
<feature type="transmembrane region" description="Helical" evidence="7">
    <location>
        <begin position="311"/>
        <end position="330"/>
    </location>
</feature>
<dbReference type="Pfam" id="PF01566">
    <property type="entry name" value="Nramp"/>
    <property type="match status" value="1"/>
</dbReference>
<evidence type="ECO:0000256" key="2">
    <source>
        <dbReference type="ARBA" id="ARBA00022448"/>
    </source>
</evidence>
<keyword evidence="2" id="KW-0813">Transport</keyword>
<dbReference type="PANTHER" id="PTHR11706">
    <property type="entry name" value="SOLUTE CARRIER PROTEIN FAMILY 11 MEMBER"/>
    <property type="match status" value="1"/>
</dbReference>
<dbReference type="PROSITE" id="PS51257">
    <property type="entry name" value="PROKAR_LIPOPROTEIN"/>
    <property type="match status" value="1"/>
</dbReference>
<organism evidence="8 9">
    <name type="scientific">Henriciella marina</name>
    <dbReference type="NCBI Taxonomy" id="453851"/>
    <lineage>
        <taxon>Bacteria</taxon>
        <taxon>Pseudomonadati</taxon>
        <taxon>Pseudomonadota</taxon>
        <taxon>Alphaproteobacteria</taxon>
        <taxon>Hyphomonadales</taxon>
        <taxon>Hyphomonadaceae</taxon>
        <taxon>Henriciella</taxon>
    </lineage>
</organism>
<accession>A0ABT4LQ53</accession>
<comment type="caution">
    <text evidence="8">The sequence shown here is derived from an EMBL/GenBank/DDBJ whole genome shotgun (WGS) entry which is preliminary data.</text>
</comment>
<keyword evidence="3 7" id="KW-0812">Transmembrane</keyword>
<comment type="subcellular location">
    <subcellularLocation>
        <location evidence="1">Membrane</location>
        <topology evidence="1">Multi-pass membrane protein</topology>
    </subcellularLocation>
</comment>
<reference evidence="8" key="1">
    <citation type="submission" date="2022-12" db="EMBL/GenBank/DDBJ databases">
        <title>Bacterial isolates from different developmental stages of Nematostella vectensis.</title>
        <authorList>
            <person name="Fraune S."/>
        </authorList>
    </citation>
    <scope>NUCLEOTIDE SEQUENCE</scope>
    <source>
        <strain evidence="8">G21632-S1</strain>
    </source>
</reference>
<evidence type="ECO:0000256" key="4">
    <source>
        <dbReference type="ARBA" id="ARBA00022847"/>
    </source>
</evidence>
<feature type="transmembrane region" description="Helical" evidence="7">
    <location>
        <begin position="33"/>
        <end position="54"/>
    </location>
</feature>
<protein>
    <submittedName>
        <fullName evidence="8">Divalent metal cation transporter</fullName>
    </submittedName>
</protein>
<evidence type="ECO:0000256" key="5">
    <source>
        <dbReference type="ARBA" id="ARBA00022989"/>
    </source>
</evidence>
<evidence type="ECO:0000256" key="6">
    <source>
        <dbReference type="ARBA" id="ARBA00023136"/>
    </source>
</evidence>
<evidence type="ECO:0000313" key="8">
    <source>
        <dbReference type="EMBL" id="MCZ4296496.1"/>
    </source>
</evidence>
<feature type="transmembrane region" description="Helical" evidence="7">
    <location>
        <begin position="182"/>
        <end position="204"/>
    </location>
</feature>
<keyword evidence="4" id="KW-0769">Symport</keyword>
<feature type="transmembrane region" description="Helical" evidence="7">
    <location>
        <begin position="225"/>
        <end position="247"/>
    </location>
</feature>
<feature type="transmembrane region" description="Helical" evidence="7">
    <location>
        <begin position="143"/>
        <end position="162"/>
    </location>
</feature>
<dbReference type="Proteomes" id="UP001083770">
    <property type="component" value="Unassembled WGS sequence"/>
</dbReference>
<feature type="transmembrane region" description="Helical" evidence="7">
    <location>
        <begin position="267"/>
        <end position="290"/>
    </location>
</feature>
<feature type="transmembrane region" description="Helical" evidence="7">
    <location>
        <begin position="370"/>
        <end position="393"/>
    </location>
</feature>
<name>A0ABT4LQ53_9PROT</name>
<evidence type="ECO:0000313" key="9">
    <source>
        <dbReference type="Proteomes" id="UP001083770"/>
    </source>
</evidence>
<keyword evidence="5 7" id="KW-1133">Transmembrane helix</keyword>
<gene>
    <name evidence="8" type="ORF">O4G74_00350</name>
</gene>
<feature type="transmembrane region" description="Helical" evidence="7">
    <location>
        <begin position="116"/>
        <end position="136"/>
    </location>
</feature>
<dbReference type="RefSeq" id="WP_269400690.1">
    <property type="nucleotide sequence ID" value="NZ_JAPWGW010000001.1"/>
</dbReference>
<dbReference type="InterPro" id="IPR001046">
    <property type="entry name" value="NRAMP_fam"/>
</dbReference>
<evidence type="ECO:0000256" key="7">
    <source>
        <dbReference type="SAM" id="Phobius"/>
    </source>
</evidence>
<evidence type="ECO:0000256" key="1">
    <source>
        <dbReference type="ARBA" id="ARBA00004141"/>
    </source>
</evidence>
<dbReference type="EMBL" id="JAPWGW010000001">
    <property type="protein sequence ID" value="MCZ4296496.1"/>
    <property type="molecule type" value="Genomic_DNA"/>
</dbReference>
<evidence type="ECO:0000256" key="3">
    <source>
        <dbReference type="ARBA" id="ARBA00022692"/>
    </source>
</evidence>
<feature type="transmembrane region" description="Helical" evidence="7">
    <location>
        <begin position="336"/>
        <end position="358"/>
    </location>
</feature>
<proteinExistence type="predicted"/>
<feature type="transmembrane region" description="Helical" evidence="7">
    <location>
        <begin position="75"/>
        <end position="96"/>
    </location>
</feature>
<sequence length="402" mass="40360">MKLSFGPGALVAAAFIGPGTVTACTVAGASFGHALVWALVFATLATIVLQDMAARLGAGARRGLGEALMASVGGPVGKAGAVILVLLAIGVGNAAYEGGNLAGGVMGLEALLGEGTRRLLVAGLAIIAAGILLIGAYKPIERILIGLVLVMSLAFIISAILVRPDLSTFAGLVPSIPDGAQLTAVALIGTTIVPYNLFLHAAAARNHWTDASKLSEARRDSAISIGLGGLVSILILSTAAGSLFVAGMEVNNARDMAIAIEPAFGPAARYLVGIGLFAAGLTSAITAPMATAYAITEMFPAKSKSGQTGRFRAIALTIVAIGAAISLLGIDAVSLIVTAQAANGLLLPIIAVFLLYVMNREALLGDSVNGIPANIAGGLVILITLMIGLRGIWRALSTVLGA</sequence>
<keyword evidence="6 7" id="KW-0472">Membrane</keyword>